<proteinExistence type="inferred from homology"/>
<evidence type="ECO:0000256" key="2">
    <source>
        <dbReference type="ARBA" id="ARBA00023002"/>
    </source>
</evidence>
<dbReference type="InterPro" id="IPR016160">
    <property type="entry name" value="Ald_DH_CS_CYS"/>
</dbReference>
<dbReference type="PANTHER" id="PTHR42986:SF1">
    <property type="entry name" value="BENZALDEHYDE DEHYDROGENASE YFMT"/>
    <property type="match status" value="1"/>
</dbReference>
<dbReference type="InterPro" id="IPR016162">
    <property type="entry name" value="Ald_DH_N"/>
</dbReference>
<dbReference type="AlphaFoldDB" id="A0A1H2LCW2"/>
<dbReference type="Gene3D" id="3.40.605.10">
    <property type="entry name" value="Aldehyde Dehydrogenase, Chain A, domain 1"/>
    <property type="match status" value="1"/>
</dbReference>
<dbReference type="RefSeq" id="WP_046770731.1">
    <property type="nucleotide sequence ID" value="NZ_LBMC01000032.1"/>
</dbReference>
<dbReference type="InterPro" id="IPR016161">
    <property type="entry name" value="Ald_DH/histidinol_DH"/>
</dbReference>
<keyword evidence="6" id="KW-1185">Reference proteome</keyword>
<protein>
    <submittedName>
        <fullName evidence="5">Aldehyde dehydrogenase (NAD+)</fullName>
    </submittedName>
</protein>
<dbReference type="Proteomes" id="UP000182977">
    <property type="component" value="Chromosome I"/>
</dbReference>
<accession>A0A1H2LCW2</accession>
<dbReference type="EMBL" id="LT629791">
    <property type="protein sequence ID" value="SDU78769.1"/>
    <property type="molecule type" value="Genomic_DNA"/>
</dbReference>
<dbReference type="Gene3D" id="3.40.309.10">
    <property type="entry name" value="Aldehyde Dehydrogenase, Chain A, domain 2"/>
    <property type="match status" value="1"/>
</dbReference>
<feature type="domain" description="Aldehyde dehydrogenase" evidence="4">
    <location>
        <begin position="19"/>
        <end position="477"/>
    </location>
</feature>
<sequence>MTVTIENLIDGRRSTGSGAEIRDENPSRPDDLLATGRAAIVEDVDAAVSAARGAVASWARLPMPERAGVLTRAAAIIDEHAAEWGAELSREEGKTRPEGVGEVAHAADILRYFAGEATREQGEVFASPRPGERILVVRRPVGVIGAITPFNFPIAIPAWKLAPALVYGNTLVWKPSISVPVLAMRFAQALQEAGLPAGVLNLVIGEPDVGPALVDHAGIDALTFTGSTAVGRSVAARLAARGVPFAGEMGGKNAAVVLPDADLELAVEQVARGAFRATGQKCTATSRVIVDTTIADEFLARFAERAAAVRVGDALADGVDMGPLVHAQAKQRVTEAIGRARSDGLAGVYVPAPYTEGDLAAGHFVPPAVFELPDERHELWSRELFGPVVGVRRADDTAHAMRLANDSDYGLSAALFTRDLDQALAAIDDLHVGVLHVNSESAGADLHVPFGGMKGSGLGPREQGGTARDFVTETTTVYLRGA</sequence>
<gene>
    <name evidence="5" type="ORF">SAMN04488563_5855</name>
</gene>
<dbReference type="PANTHER" id="PTHR42986">
    <property type="entry name" value="BENZALDEHYDE DEHYDROGENASE YFMT"/>
    <property type="match status" value="1"/>
</dbReference>
<reference evidence="6" key="1">
    <citation type="submission" date="2016-10" db="EMBL/GenBank/DDBJ databases">
        <authorList>
            <person name="Varghese N."/>
            <person name="Submissions S."/>
        </authorList>
    </citation>
    <scope>NUCLEOTIDE SEQUENCE [LARGE SCALE GENOMIC DNA]</scope>
    <source>
        <strain evidence="6">DSM 45079</strain>
    </source>
</reference>
<dbReference type="Pfam" id="PF00171">
    <property type="entry name" value="Aldedh"/>
    <property type="match status" value="1"/>
</dbReference>
<keyword evidence="3" id="KW-0520">NAD</keyword>
<dbReference type="PROSITE" id="PS00070">
    <property type="entry name" value="ALDEHYDE_DEHYDR_CYS"/>
    <property type="match status" value="1"/>
</dbReference>
<evidence type="ECO:0000313" key="6">
    <source>
        <dbReference type="Proteomes" id="UP000182977"/>
    </source>
</evidence>
<dbReference type="SUPFAM" id="SSF53720">
    <property type="entry name" value="ALDH-like"/>
    <property type="match status" value="1"/>
</dbReference>
<comment type="similarity">
    <text evidence="1">Belongs to the aldehyde dehydrogenase family.</text>
</comment>
<dbReference type="GO" id="GO:0016620">
    <property type="term" value="F:oxidoreductase activity, acting on the aldehyde or oxo group of donors, NAD or NADP as acceptor"/>
    <property type="evidence" value="ECO:0007669"/>
    <property type="project" value="InterPro"/>
</dbReference>
<dbReference type="InterPro" id="IPR015590">
    <property type="entry name" value="Aldehyde_DH_dom"/>
</dbReference>
<evidence type="ECO:0000259" key="4">
    <source>
        <dbReference type="Pfam" id="PF00171"/>
    </source>
</evidence>
<dbReference type="STRING" id="419479.SAMN04488563_5855"/>
<dbReference type="OrthoDB" id="6882680at2"/>
<evidence type="ECO:0000256" key="1">
    <source>
        <dbReference type="ARBA" id="ARBA00009986"/>
    </source>
</evidence>
<name>A0A1H2LCW2_9ACTN</name>
<evidence type="ECO:0000313" key="5">
    <source>
        <dbReference type="EMBL" id="SDU78769.1"/>
    </source>
</evidence>
<keyword evidence="2" id="KW-0560">Oxidoreductase</keyword>
<evidence type="ECO:0000256" key="3">
    <source>
        <dbReference type="ARBA" id="ARBA00023027"/>
    </source>
</evidence>
<organism evidence="5 6">
    <name type="scientific">Jiangella alkaliphila</name>
    <dbReference type="NCBI Taxonomy" id="419479"/>
    <lineage>
        <taxon>Bacteria</taxon>
        <taxon>Bacillati</taxon>
        <taxon>Actinomycetota</taxon>
        <taxon>Actinomycetes</taxon>
        <taxon>Jiangellales</taxon>
        <taxon>Jiangellaceae</taxon>
        <taxon>Jiangella</taxon>
    </lineage>
</organism>
<dbReference type="InterPro" id="IPR016163">
    <property type="entry name" value="Ald_DH_C"/>
</dbReference>